<dbReference type="EC" id="2.3.1.234" evidence="2"/>
<accession>A0ABV6I9A5</accession>
<sequence length="228" mass="24239">MTIILAIETSTELASVSLSSGERIISRDLTGVQTHSHGLLPALQTLLLEAELQLGQVNAIAFGCGPGAFTGTRTACGVVQGLAFGLDVPVISVVSLANMAEAANTNSGWEDMLCLLDARMDEVYWAHYRGQKGQWLEVLAPSLSTLDVALAYAHANSLPLVLGNGLDVPTTDANFMITNAMPHASFAIPIAMHAFERGLLLNAADAQPLYLRNKIAQTTAERQLQRGV</sequence>
<evidence type="ECO:0000313" key="3">
    <source>
        <dbReference type="Proteomes" id="UP001589844"/>
    </source>
</evidence>
<comment type="caution">
    <text evidence="2">The sequence shown here is derived from an EMBL/GenBank/DDBJ whole genome shotgun (WGS) entry which is preliminary data.</text>
</comment>
<dbReference type="EMBL" id="JBHLXJ010000002">
    <property type="protein sequence ID" value="MFC0348410.1"/>
    <property type="molecule type" value="Genomic_DNA"/>
</dbReference>
<dbReference type="NCBIfam" id="TIGR03725">
    <property type="entry name" value="T6A_YeaZ"/>
    <property type="match status" value="1"/>
</dbReference>
<keyword evidence="3" id="KW-1185">Reference proteome</keyword>
<dbReference type="GO" id="GO:0061711">
    <property type="term" value="F:tRNA N(6)-L-threonylcarbamoyladenine synthase activity"/>
    <property type="evidence" value="ECO:0007669"/>
    <property type="project" value="UniProtKB-EC"/>
</dbReference>
<evidence type="ECO:0000259" key="1">
    <source>
        <dbReference type="Pfam" id="PF00814"/>
    </source>
</evidence>
<dbReference type="RefSeq" id="WP_390209467.1">
    <property type="nucleotide sequence ID" value="NZ_JBHLXJ010000002.1"/>
</dbReference>
<dbReference type="Gene3D" id="3.30.420.40">
    <property type="match status" value="2"/>
</dbReference>
<dbReference type="InterPro" id="IPR043129">
    <property type="entry name" value="ATPase_NBD"/>
</dbReference>
<dbReference type="InterPro" id="IPR022496">
    <property type="entry name" value="T6A_TsaB"/>
</dbReference>
<protein>
    <submittedName>
        <fullName evidence="2">tRNA (Adenosine(37)-N6)-threonylcarbamoyltransferase complex dimerization subunit type 1 TsaB</fullName>
        <ecNumber evidence="2">2.3.1.234</ecNumber>
    </submittedName>
</protein>
<reference evidence="2 3" key="1">
    <citation type="submission" date="2024-09" db="EMBL/GenBank/DDBJ databases">
        <authorList>
            <person name="Sun Q."/>
            <person name="Mori K."/>
        </authorList>
    </citation>
    <scope>NUCLEOTIDE SEQUENCE [LARGE SCALE GENOMIC DNA]</scope>
    <source>
        <strain evidence="2 3">CCM 8677</strain>
    </source>
</reference>
<evidence type="ECO:0000313" key="2">
    <source>
        <dbReference type="EMBL" id="MFC0348410.1"/>
    </source>
</evidence>
<name>A0ABV6I9A5_9BURK</name>
<dbReference type="CDD" id="cd24032">
    <property type="entry name" value="ASKHA_NBD_TsaB"/>
    <property type="match status" value="1"/>
</dbReference>
<keyword evidence="2" id="KW-0012">Acyltransferase</keyword>
<dbReference type="SUPFAM" id="SSF53067">
    <property type="entry name" value="Actin-like ATPase domain"/>
    <property type="match status" value="2"/>
</dbReference>
<dbReference type="Proteomes" id="UP001589844">
    <property type="component" value="Unassembled WGS sequence"/>
</dbReference>
<dbReference type="InterPro" id="IPR000905">
    <property type="entry name" value="Gcp-like_dom"/>
</dbReference>
<dbReference type="PANTHER" id="PTHR11735">
    <property type="entry name" value="TRNA N6-ADENOSINE THREONYLCARBAMOYLTRANSFERASE"/>
    <property type="match status" value="1"/>
</dbReference>
<feature type="domain" description="Gcp-like" evidence="1">
    <location>
        <begin position="33"/>
        <end position="150"/>
    </location>
</feature>
<dbReference type="Pfam" id="PF00814">
    <property type="entry name" value="TsaD"/>
    <property type="match status" value="1"/>
</dbReference>
<proteinExistence type="predicted"/>
<gene>
    <name evidence="2" type="primary">tsaB</name>
    <name evidence="2" type="ORF">ACFFJH_01210</name>
</gene>
<dbReference type="PANTHER" id="PTHR11735:SF11">
    <property type="entry name" value="TRNA THREONYLCARBAMOYLADENOSINE BIOSYNTHESIS PROTEIN TSAB"/>
    <property type="match status" value="1"/>
</dbReference>
<keyword evidence="2" id="KW-0808">Transferase</keyword>
<organism evidence="2 3">
    <name type="scientific">Undibacterium danionis</name>
    <dbReference type="NCBI Taxonomy" id="1812100"/>
    <lineage>
        <taxon>Bacteria</taxon>
        <taxon>Pseudomonadati</taxon>
        <taxon>Pseudomonadota</taxon>
        <taxon>Betaproteobacteria</taxon>
        <taxon>Burkholderiales</taxon>
        <taxon>Oxalobacteraceae</taxon>
        <taxon>Undibacterium</taxon>
    </lineage>
</organism>